<keyword evidence="2" id="KW-1185">Reference proteome</keyword>
<comment type="caution">
    <text evidence="1">The sequence shown here is derived from an EMBL/GenBank/DDBJ whole genome shotgun (WGS) entry which is preliminary data.</text>
</comment>
<reference evidence="1 2" key="1">
    <citation type="journal article" date="2021" name="Elife">
        <title>Chloroplast acquisition without the gene transfer in kleptoplastic sea slugs, Plakobranchus ocellatus.</title>
        <authorList>
            <person name="Maeda T."/>
            <person name="Takahashi S."/>
            <person name="Yoshida T."/>
            <person name="Shimamura S."/>
            <person name="Takaki Y."/>
            <person name="Nagai Y."/>
            <person name="Toyoda A."/>
            <person name="Suzuki Y."/>
            <person name="Arimoto A."/>
            <person name="Ishii H."/>
            <person name="Satoh N."/>
            <person name="Nishiyama T."/>
            <person name="Hasebe M."/>
            <person name="Maruyama T."/>
            <person name="Minagawa J."/>
            <person name="Obokata J."/>
            <person name="Shigenobu S."/>
        </authorList>
    </citation>
    <scope>NUCLEOTIDE SEQUENCE [LARGE SCALE GENOMIC DNA]</scope>
</reference>
<organism evidence="1 2">
    <name type="scientific">Plakobranchus ocellatus</name>
    <dbReference type="NCBI Taxonomy" id="259542"/>
    <lineage>
        <taxon>Eukaryota</taxon>
        <taxon>Metazoa</taxon>
        <taxon>Spiralia</taxon>
        <taxon>Lophotrochozoa</taxon>
        <taxon>Mollusca</taxon>
        <taxon>Gastropoda</taxon>
        <taxon>Heterobranchia</taxon>
        <taxon>Euthyneura</taxon>
        <taxon>Panpulmonata</taxon>
        <taxon>Sacoglossa</taxon>
        <taxon>Placobranchoidea</taxon>
        <taxon>Plakobranchidae</taxon>
        <taxon>Plakobranchus</taxon>
    </lineage>
</organism>
<name>A0AAV3XYA0_9GAST</name>
<dbReference type="Proteomes" id="UP000735302">
    <property type="component" value="Unassembled WGS sequence"/>
</dbReference>
<dbReference type="EMBL" id="BLXT01000167">
    <property type="protein sequence ID" value="GFN74811.1"/>
    <property type="molecule type" value="Genomic_DNA"/>
</dbReference>
<protein>
    <submittedName>
        <fullName evidence="1">Uncharacterized protein</fullName>
    </submittedName>
</protein>
<proteinExistence type="predicted"/>
<accession>A0AAV3XYA0</accession>
<sequence>MEMLYLGGDNVPYTYRTASSGHGYRQFQCSAYGKYDLTSSCAYGGHGVPPPGSAHGALHSQAGYVPGPGPDNGHAAAAGYPHHQMLPTAFGGYHPFQQMTSSCMGFFQRRPGRIKGVLFVISLRHGSLSYL</sequence>
<dbReference type="AlphaFoldDB" id="A0AAV3XYA0"/>
<gene>
    <name evidence="1" type="ORF">PoB_000131700</name>
</gene>
<evidence type="ECO:0000313" key="1">
    <source>
        <dbReference type="EMBL" id="GFN74811.1"/>
    </source>
</evidence>
<evidence type="ECO:0000313" key="2">
    <source>
        <dbReference type="Proteomes" id="UP000735302"/>
    </source>
</evidence>